<evidence type="ECO:0000313" key="3">
    <source>
        <dbReference type="Proteomes" id="UP001316184"/>
    </source>
</evidence>
<sequence>MRLATINIASGRDTDGVTRLPVLGRALAELGADVIAMQEVDHLLPRSGTADQTAALQAAVQGDGPAWEMRFAAALHGTPGPGDGSRPAHASLPAVPSYGVALLSRHPVVRTHELRLAPARGRRPIPLPPGSGAPVWFIRDEQRVALAAELSLPSGTLTVVTTHLSFAPGRAAVQLRQLRTWATDLPRPLVLMGDLNLPGAVPRLLTGWTSLGRVPTFPAARPRVQLDHALADGPTGAVAPARAVPVGGSDHRGLIFDMQER</sequence>
<evidence type="ECO:0000259" key="1">
    <source>
        <dbReference type="Pfam" id="PF03372"/>
    </source>
</evidence>
<gene>
    <name evidence="2" type="ORF">NQV15_02660</name>
</gene>
<dbReference type="EMBL" id="CP102173">
    <property type="protein sequence ID" value="UUP14233.1"/>
    <property type="molecule type" value="Genomic_DNA"/>
</dbReference>
<dbReference type="InterPro" id="IPR051916">
    <property type="entry name" value="GPI-anchor_lipid_remodeler"/>
</dbReference>
<dbReference type="Proteomes" id="UP001316184">
    <property type="component" value="Chromosome"/>
</dbReference>
<dbReference type="Gene3D" id="3.60.10.10">
    <property type="entry name" value="Endonuclease/exonuclease/phosphatase"/>
    <property type="match status" value="1"/>
</dbReference>
<reference evidence="2 3" key="1">
    <citation type="submission" date="2022-08" db="EMBL/GenBank/DDBJ databases">
        <title>novel species in genus Aeromicrobium.</title>
        <authorList>
            <person name="Ye L."/>
        </authorList>
    </citation>
    <scope>NUCLEOTIDE SEQUENCE [LARGE SCALE GENOMIC DNA]</scope>
    <source>
        <strain evidence="3">zg-Y1379</strain>
    </source>
</reference>
<dbReference type="PANTHER" id="PTHR14859:SF15">
    <property type="entry name" value="ENDONUCLEASE_EXONUCLEASE_PHOSPHATASE DOMAIN-CONTAINING PROTEIN"/>
    <property type="match status" value="1"/>
</dbReference>
<organism evidence="2 3">
    <name type="scientific">Aeromicrobium wangtongii</name>
    <dbReference type="NCBI Taxonomy" id="2969247"/>
    <lineage>
        <taxon>Bacteria</taxon>
        <taxon>Bacillati</taxon>
        <taxon>Actinomycetota</taxon>
        <taxon>Actinomycetes</taxon>
        <taxon>Propionibacteriales</taxon>
        <taxon>Nocardioidaceae</taxon>
        <taxon>Aeromicrobium</taxon>
    </lineage>
</organism>
<dbReference type="GO" id="GO:0004519">
    <property type="term" value="F:endonuclease activity"/>
    <property type="evidence" value="ECO:0007669"/>
    <property type="project" value="UniProtKB-KW"/>
</dbReference>
<keyword evidence="3" id="KW-1185">Reference proteome</keyword>
<dbReference type="InterPro" id="IPR005135">
    <property type="entry name" value="Endo/exonuclease/phosphatase"/>
</dbReference>
<dbReference type="PANTHER" id="PTHR14859">
    <property type="entry name" value="CALCOFLUOR WHITE HYPERSENSITIVE PROTEIN PRECURSOR"/>
    <property type="match status" value="1"/>
</dbReference>
<dbReference type="SUPFAM" id="SSF56219">
    <property type="entry name" value="DNase I-like"/>
    <property type="match status" value="1"/>
</dbReference>
<dbReference type="Pfam" id="PF03372">
    <property type="entry name" value="Exo_endo_phos"/>
    <property type="match status" value="1"/>
</dbReference>
<name>A0ABY5MC21_9ACTN</name>
<protein>
    <submittedName>
        <fullName evidence="2">Endonuclease/exonuclease/phosphatase family protein</fullName>
    </submittedName>
</protein>
<proteinExistence type="predicted"/>
<dbReference type="RefSeq" id="WP_232398057.1">
    <property type="nucleotide sequence ID" value="NZ_CP102173.1"/>
</dbReference>
<keyword evidence="2" id="KW-0540">Nuclease</keyword>
<accession>A0ABY5MC21</accession>
<keyword evidence="2" id="KW-0378">Hydrolase</keyword>
<keyword evidence="2" id="KW-0255">Endonuclease</keyword>
<feature type="domain" description="Endonuclease/exonuclease/phosphatase" evidence="1">
    <location>
        <begin position="5"/>
        <end position="251"/>
    </location>
</feature>
<dbReference type="InterPro" id="IPR036691">
    <property type="entry name" value="Endo/exonu/phosph_ase_sf"/>
</dbReference>
<evidence type="ECO:0000313" key="2">
    <source>
        <dbReference type="EMBL" id="UUP14233.1"/>
    </source>
</evidence>